<reference evidence="1 2" key="1">
    <citation type="submission" date="2019-09" db="EMBL/GenBank/DDBJ databases">
        <authorList>
            <person name="Brejova B."/>
        </authorList>
    </citation>
    <scope>NUCLEOTIDE SEQUENCE [LARGE SCALE GENOMIC DNA]</scope>
</reference>
<dbReference type="AlphaFoldDB" id="A0A5E8BXX0"/>
<dbReference type="OrthoDB" id="5145626at2759"/>
<dbReference type="EMBL" id="CABVLU010000004">
    <property type="protein sequence ID" value="VVT56489.1"/>
    <property type="molecule type" value="Genomic_DNA"/>
</dbReference>
<name>A0A5E8BXX0_9ASCO</name>
<dbReference type="RefSeq" id="XP_031855704.1">
    <property type="nucleotide sequence ID" value="XM_031999813.1"/>
</dbReference>
<evidence type="ECO:0000313" key="1">
    <source>
        <dbReference type="EMBL" id="VVT56489.1"/>
    </source>
</evidence>
<protein>
    <recommendedName>
        <fullName evidence="3">Transposase Tc1-like domain-containing protein</fullName>
    </recommendedName>
</protein>
<keyword evidence="2" id="KW-1185">Reference proteome</keyword>
<accession>A0A5E8BXX0</accession>
<evidence type="ECO:0000313" key="2">
    <source>
        <dbReference type="Proteomes" id="UP000398389"/>
    </source>
</evidence>
<dbReference type="Proteomes" id="UP000398389">
    <property type="component" value="Unassembled WGS sequence"/>
</dbReference>
<organism evidence="1 2">
    <name type="scientific">Magnusiomyces paraingens</name>
    <dbReference type="NCBI Taxonomy" id="2606893"/>
    <lineage>
        <taxon>Eukaryota</taxon>
        <taxon>Fungi</taxon>
        <taxon>Dikarya</taxon>
        <taxon>Ascomycota</taxon>
        <taxon>Saccharomycotina</taxon>
        <taxon>Dipodascomycetes</taxon>
        <taxon>Dipodascales</taxon>
        <taxon>Dipodascaceae</taxon>
        <taxon>Magnusiomyces</taxon>
    </lineage>
</organism>
<dbReference type="InterPro" id="IPR009057">
    <property type="entry name" value="Homeodomain-like_sf"/>
</dbReference>
<gene>
    <name evidence="1" type="ORF">SAPINGB_P005098</name>
</gene>
<proteinExistence type="predicted"/>
<dbReference type="GeneID" id="43583913"/>
<dbReference type="SUPFAM" id="SSF46689">
    <property type="entry name" value="Homeodomain-like"/>
    <property type="match status" value="1"/>
</dbReference>
<sequence>MTPVTSRVEYSPIKRARVYMKHEMGIPERRIALEEGISPGSVSGIIRRYPIQKDATSCARSGRPPKLSDRDKRAILRLIKKDPYITTHNLIVAAGLDVSKRTLLRWLKHEGIVHKPAF</sequence>
<evidence type="ECO:0008006" key="3">
    <source>
        <dbReference type="Google" id="ProtNLM"/>
    </source>
</evidence>